<evidence type="ECO:0008006" key="4">
    <source>
        <dbReference type="Google" id="ProtNLM"/>
    </source>
</evidence>
<dbReference type="GeneID" id="91992058"/>
<keyword evidence="3" id="KW-1185">Reference proteome</keyword>
<gene>
    <name evidence="2" type="ORF">I308_105202</name>
</gene>
<reference evidence="2" key="1">
    <citation type="submission" date="2015-01" db="EMBL/GenBank/DDBJ databases">
        <authorList>
            <consortium name="The Broad Institute Genomics Platform"/>
            <person name="Cuomo C."/>
            <person name="Litvintseva A."/>
            <person name="Chen Y."/>
            <person name="Heitman J."/>
            <person name="Sun S."/>
            <person name="Springer D."/>
            <person name="Dromer F."/>
            <person name="Young S."/>
            <person name="Zeng Q."/>
            <person name="Gargeya S."/>
            <person name="Abouelleil A."/>
            <person name="Alvarado L."/>
            <person name="Chapman S.B."/>
            <person name="Gainer-Dewar J."/>
            <person name="Goldberg J."/>
            <person name="Griggs A."/>
            <person name="Gujja S."/>
            <person name="Hansen M."/>
            <person name="Howarth C."/>
            <person name="Imamovic A."/>
            <person name="Larimer J."/>
            <person name="Murphy C."/>
            <person name="Naylor J."/>
            <person name="Pearson M."/>
            <person name="Priest M."/>
            <person name="Roberts A."/>
            <person name="Saif S."/>
            <person name="Shea T."/>
            <person name="Sykes S."/>
            <person name="Wortman J."/>
            <person name="Nusbaum C."/>
            <person name="Birren B."/>
        </authorList>
    </citation>
    <scope>NUCLEOTIDE SEQUENCE</scope>
    <source>
        <strain evidence="2">IND107</strain>
    </source>
</reference>
<evidence type="ECO:0000256" key="1">
    <source>
        <dbReference type="ARBA" id="ARBA00008903"/>
    </source>
</evidence>
<accession>A0ABR3BMC1</accession>
<evidence type="ECO:0000313" key="2">
    <source>
        <dbReference type="EMBL" id="KAL0243939.1"/>
    </source>
</evidence>
<organism evidence="2 3">
    <name type="scientific">Cryptococcus tetragattii IND107</name>
    <dbReference type="NCBI Taxonomy" id="1296105"/>
    <lineage>
        <taxon>Eukaryota</taxon>
        <taxon>Fungi</taxon>
        <taxon>Dikarya</taxon>
        <taxon>Basidiomycota</taxon>
        <taxon>Agaricomycotina</taxon>
        <taxon>Tremellomycetes</taxon>
        <taxon>Tremellales</taxon>
        <taxon>Cryptococcaceae</taxon>
        <taxon>Cryptococcus</taxon>
        <taxon>Cryptococcus gattii species complex</taxon>
    </lineage>
</organism>
<dbReference type="InterPro" id="IPR023401">
    <property type="entry name" value="ODC_N"/>
</dbReference>
<dbReference type="PIRSF" id="PIRSF001439">
    <property type="entry name" value="CryM"/>
    <property type="match status" value="1"/>
</dbReference>
<comment type="caution">
    <text evidence="2">The sequence shown here is derived from an EMBL/GenBank/DDBJ whole genome shotgun (WGS) entry which is preliminary data.</text>
</comment>
<evidence type="ECO:0000313" key="3">
    <source>
        <dbReference type="Proteomes" id="UP000054399"/>
    </source>
</evidence>
<dbReference type="Gene3D" id="3.40.50.720">
    <property type="entry name" value="NAD(P)-binding Rossmann-like Domain"/>
    <property type="match status" value="1"/>
</dbReference>
<dbReference type="Proteomes" id="UP000054399">
    <property type="component" value="Unassembled WGS sequence"/>
</dbReference>
<dbReference type="InterPro" id="IPR036291">
    <property type="entry name" value="NAD(P)-bd_dom_sf"/>
</dbReference>
<dbReference type="PANTHER" id="PTHR13812:SF19">
    <property type="entry name" value="KETIMINE REDUCTASE MU-CRYSTALLIN"/>
    <property type="match status" value="1"/>
</dbReference>
<name>A0ABR3BMC1_9TREE</name>
<dbReference type="EMBL" id="ATAM02000009">
    <property type="protein sequence ID" value="KAL0243939.1"/>
    <property type="molecule type" value="Genomic_DNA"/>
</dbReference>
<protein>
    <recommendedName>
        <fullName evidence="4">Ornithine cyclodeaminase</fullName>
    </recommendedName>
</protein>
<dbReference type="PANTHER" id="PTHR13812">
    <property type="entry name" value="KETIMINE REDUCTASE MU-CRYSTALLIN"/>
    <property type="match status" value="1"/>
</dbReference>
<dbReference type="Gene3D" id="3.30.1780.10">
    <property type="entry name" value="ornithine cyclodeaminase, domain 1"/>
    <property type="match status" value="1"/>
</dbReference>
<comment type="similarity">
    <text evidence="1">Belongs to the ornithine cyclodeaminase/mu-crystallin family.</text>
</comment>
<proteinExistence type="inferred from homology"/>
<dbReference type="SUPFAM" id="SSF51735">
    <property type="entry name" value="NAD(P)-binding Rossmann-fold domains"/>
    <property type="match status" value="1"/>
</dbReference>
<dbReference type="Pfam" id="PF02423">
    <property type="entry name" value="OCD_Mu_crystall"/>
    <property type="match status" value="1"/>
</dbReference>
<reference evidence="2" key="2">
    <citation type="submission" date="2024-01" db="EMBL/GenBank/DDBJ databases">
        <title>Comparative genomics of Cryptococcus and Kwoniella reveals pathogenesis evolution and contrasting modes of karyotype evolution via chromosome fusion or intercentromeric recombination.</title>
        <authorList>
            <person name="Coelho M.A."/>
            <person name="David-Palma M."/>
            <person name="Shea T."/>
            <person name="Bowers K."/>
            <person name="Mcginley-Smith S."/>
            <person name="Mohammad A.W."/>
            <person name="Gnirke A."/>
            <person name="Yurkov A.M."/>
            <person name="Nowrousian M."/>
            <person name="Sun S."/>
            <person name="Cuomo C.A."/>
            <person name="Heitman J."/>
        </authorList>
    </citation>
    <scope>NUCLEOTIDE SEQUENCE</scope>
    <source>
        <strain evidence="2">IND107</strain>
    </source>
</reference>
<dbReference type="RefSeq" id="XP_066612306.1">
    <property type="nucleotide sequence ID" value="XM_066759659.1"/>
</dbReference>
<dbReference type="InterPro" id="IPR003462">
    <property type="entry name" value="ODC_Mu_crystall"/>
</dbReference>
<sequence>MSLRILTGSQVDGILTKLPLHPALESQANVFRAFTRQAKGVTNDQQGAAAPIQTPHRLTVNSDEFSMLFMPSRAPTGTTGQIGQGGKEQTTTACKIVSVPSAGSAEGLPASTIIMDEESGKVKALINARKLTALRNACGSAVFLSRFPPAATKHLLLFGSGAQCLSHALLFLRLHSFSQVTFVVRSINQRSQSSASAIESQFPAANVSLAMHSFPSDELSQLVSTADVIVTATSSLTPLFDSSPTCPKPGARVIMIGSYKPEMHEIDQALMKRATKVVVDSRKACQREAGEIIDAGKQIAGGAGLVELGELLGDTGLPGEAVKDGEDTFEKEVVIFKSVGIGIQDVAISKVVLEQAEINSIGTVIEDYD</sequence>